<dbReference type="GO" id="GO:0003682">
    <property type="term" value="F:chromatin binding"/>
    <property type="evidence" value="ECO:0007669"/>
    <property type="project" value="InterPro"/>
</dbReference>
<evidence type="ECO:0000313" key="2">
    <source>
        <dbReference type="EMBL" id="ERL84437.1"/>
    </source>
</evidence>
<dbReference type="Pfam" id="PF01426">
    <property type="entry name" value="BAH"/>
    <property type="match status" value="1"/>
</dbReference>
<dbReference type="Proteomes" id="UP000030742">
    <property type="component" value="Unassembled WGS sequence"/>
</dbReference>
<feature type="domain" description="BAH" evidence="1">
    <location>
        <begin position="27"/>
        <end position="151"/>
    </location>
</feature>
<name>U4TUJ8_DENPD</name>
<gene>
    <name evidence="2" type="ORF">D910_01869</name>
</gene>
<dbReference type="PROSITE" id="PS51038">
    <property type="entry name" value="BAH"/>
    <property type="match status" value="1"/>
</dbReference>
<evidence type="ECO:0000313" key="3">
    <source>
        <dbReference type="Proteomes" id="UP000030742"/>
    </source>
</evidence>
<dbReference type="EMBL" id="KB631579">
    <property type="protein sequence ID" value="ERL84437.1"/>
    <property type="molecule type" value="Genomic_DNA"/>
</dbReference>
<sequence>MFTTLSQTTALAIRYFPSKIAIIDPFRPLSVGDAAVFLSTSKPDRPFIGKIESMFESSGSMVVRVKWYYHPEETIGGPTNLKYPGALFESNHFDENEVQTISHKCDVVSLAEFKERIGDDESAYESVYENNELYYLAGFYQASHRTIVMNRDIPFTN</sequence>
<organism evidence="2 3">
    <name type="scientific">Dendroctonus ponderosae</name>
    <name type="common">Mountain pine beetle</name>
    <dbReference type="NCBI Taxonomy" id="77166"/>
    <lineage>
        <taxon>Eukaryota</taxon>
        <taxon>Metazoa</taxon>
        <taxon>Ecdysozoa</taxon>
        <taxon>Arthropoda</taxon>
        <taxon>Hexapoda</taxon>
        <taxon>Insecta</taxon>
        <taxon>Pterygota</taxon>
        <taxon>Neoptera</taxon>
        <taxon>Endopterygota</taxon>
        <taxon>Coleoptera</taxon>
        <taxon>Polyphaga</taxon>
        <taxon>Cucujiformia</taxon>
        <taxon>Curculionidae</taxon>
        <taxon>Scolytinae</taxon>
        <taxon>Dendroctonus</taxon>
    </lineage>
</organism>
<evidence type="ECO:0000259" key="1">
    <source>
        <dbReference type="PROSITE" id="PS51038"/>
    </source>
</evidence>
<dbReference type="PANTHER" id="PTHR12505">
    <property type="entry name" value="PHD FINGER TRANSCRIPTION FACTOR"/>
    <property type="match status" value="1"/>
</dbReference>
<dbReference type="InterPro" id="IPR043151">
    <property type="entry name" value="BAH_sf"/>
</dbReference>
<dbReference type="InterPro" id="IPR001025">
    <property type="entry name" value="BAH_dom"/>
</dbReference>
<dbReference type="AlphaFoldDB" id="U4TUJ8"/>
<accession>U4TUJ8</accession>
<dbReference type="Gene3D" id="2.30.30.490">
    <property type="match status" value="1"/>
</dbReference>
<dbReference type="OrthoDB" id="6426227at2759"/>
<dbReference type="InterPro" id="IPR052429">
    <property type="entry name" value="BAH_domain_protein"/>
</dbReference>
<proteinExistence type="predicted"/>
<protein>
    <recommendedName>
        <fullName evidence="1">BAH domain-containing protein</fullName>
    </recommendedName>
</protein>
<reference evidence="2 3" key="1">
    <citation type="journal article" date="2013" name="Genome Biol.">
        <title>Draft genome of the mountain pine beetle, Dendroctonus ponderosae Hopkins, a major forest pest.</title>
        <authorList>
            <person name="Keeling C.I."/>
            <person name="Yuen M.M."/>
            <person name="Liao N.Y."/>
            <person name="Docking T.R."/>
            <person name="Chan S.K."/>
            <person name="Taylor G.A."/>
            <person name="Palmquist D.L."/>
            <person name="Jackman S.D."/>
            <person name="Nguyen A."/>
            <person name="Li M."/>
            <person name="Henderson H."/>
            <person name="Janes J.K."/>
            <person name="Zhao Y."/>
            <person name="Pandoh P."/>
            <person name="Moore R."/>
            <person name="Sperling F.A."/>
            <person name="Huber D.P."/>
            <person name="Birol I."/>
            <person name="Jones S.J."/>
            <person name="Bohlmann J."/>
        </authorList>
    </citation>
    <scope>NUCLEOTIDE SEQUENCE</scope>
</reference>
<dbReference type="PANTHER" id="PTHR12505:SF24">
    <property type="entry name" value="PROTEIN WINGED EYE"/>
    <property type="match status" value="1"/>
</dbReference>
<dbReference type="SMART" id="SM00439">
    <property type="entry name" value="BAH"/>
    <property type="match status" value="1"/>
</dbReference>